<evidence type="ECO:0000256" key="5">
    <source>
        <dbReference type="ARBA" id="ARBA00022723"/>
    </source>
</evidence>
<dbReference type="GO" id="GO:0004601">
    <property type="term" value="F:peroxidase activity"/>
    <property type="evidence" value="ECO:0007669"/>
    <property type="project" value="UniProtKB-KW"/>
</dbReference>
<evidence type="ECO:0000256" key="8">
    <source>
        <dbReference type="ARBA" id="ARBA00023002"/>
    </source>
</evidence>
<dbReference type="InterPro" id="IPR002016">
    <property type="entry name" value="Haem_peroxidase"/>
</dbReference>
<dbReference type="PRINTS" id="PR00462">
    <property type="entry name" value="LIGNINASE"/>
</dbReference>
<keyword evidence="3 16" id="KW-0575">Peroxidase</keyword>
<feature type="disulfide bond" evidence="15">
    <location>
        <begin position="270"/>
        <end position="335"/>
    </location>
</feature>
<dbReference type="SUPFAM" id="SSF48113">
    <property type="entry name" value="Heme-dependent peroxidases"/>
    <property type="match status" value="1"/>
</dbReference>
<keyword evidence="5 13" id="KW-0479">Metal-binding</keyword>
<dbReference type="Gene3D" id="1.10.420.10">
    <property type="entry name" value="Peroxidase, domain 2"/>
    <property type="match status" value="1"/>
</dbReference>
<name>A0A5C3LQN8_9AGAR</name>
<feature type="chain" id="PRO_5023153926" description="Peroxidase" evidence="16">
    <location>
        <begin position="23"/>
        <end position="359"/>
    </location>
</feature>
<keyword evidence="10" id="KW-0325">Glycoprotein</keyword>
<feature type="binding site" evidence="13">
    <location>
        <position position="215"/>
    </location>
    <ligand>
        <name>Ca(2+)</name>
        <dbReference type="ChEBI" id="CHEBI:29108"/>
        <label>2</label>
    </ligand>
</feature>
<dbReference type="Pfam" id="PF11895">
    <property type="entry name" value="Peroxidase_ext"/>
    <property type="match status" value="1"/>
</dbReference>
<comment type="cofactor">
    <cofactor evidence="13">
        <name>heme b</name>
        <dbReference type="ChEBI" id="CHEBI:60344"/>
    </cofactor>
    <text evidence="13">Binds 1 heme b (iron(II)-protoporphyrin IX) group per subunit.</text>
</comment>
<feature type="site" description="Transition state stabilizer" evidence="14">
    <location>
        <position position="70"/>
    </location>
</feature>
<dbReference type="InterPro" id="IPR010255">
    <property type="entry name" value="Haem_peroxidase_sf"/>
</dbReference>
<evidence type="ECO:0000256" key="11">
    <source>
        <dbReference type="ARBA" id="ARBA00023324"/>
    </source>
</evidence>
<keyword evidence="8 16" id="KW-0560">Oxidoreductase</keyword>
<keyword evidence="9 13" id="KW-0408">Iron</keyword>
<organism evidence="18 19">
    <name type="scientific">Crucibulum laeve</name>
    <dbReference type="NCBI Taxonomy" id="68775"/>
    <lineage>
        <taxon>Eukaryota</taxon>
        <taxon>Fungi</taxon>
        <taxon>Dikarya</taxon>
        <taxon>Basidiomycota</taxon>
        <taxon>Agaricomycotina</taxon>
        <taxon>Agaricomycetes</taxon>
        <taxon>Agaricomycetidae</taxon>
        <taxon>Agaricales</taxon>
        <taxon>Agaricineae</taxon>
        <taxon>Nidulariaceae</taxon>
        <taxon>Crucibulum</taxon>
    </lineage>
</organism>
<dbReference type="Gene3D" id="1.10.520.10">
    <property type="match status" value="1"/>
</dbReference>
<dbReference type="InterPro" id="IPR019794">
    <property type="entry name" value="Peroxidases_AS"/>
</dbReference>
<evidence type="ECO:0000256" key="4">
    <source>
        <dbReference type="ARBA" id="ARBA00022617"/>
    </source>
</evidence>
<feature type="domain" description="Plant heme peroxidase family profile" evidence="17">
    <location>
        <begin position="129"/>
        <end position="310"/>
    </location>
</feature>
<evidence type="ECO:0000256" key="13">
    <source>
        <dbReference type="PIRSR" id="PIRSR601621-2"/>
    </source>
</evidence>
<feature type="active site" description="Proton acceptor" evidence="12">
    <location>
        <position position="74"/>
    </location>
</feature>
<dbReference type="GO" id="GO:0034599">
    <property type="term" value="P:cellular response to oxidative stress"/>
    <property type="evidence" value="ECO:0007669"/>
    <property type="project" value="InterPro"/>
</dbReference>
<feature type="binding site" evidence="13">
    <location>
        <position position="217"/>
    </location>
    <ligand>
        <name>Ca(2+)</name>
        <dbReference type="ChEBI" id="CHEBI:29108"/>
        <label>2</label>
    </ligand>
</feature>
<evidence type="ECO:0000313" key="19">
    <source>
        <dbReference type="Proteomes" id="UP000308652"/>
    </source>
</evidence>
<evidence type="ECO:0000313" key="18">
    <source>
        <dbReference type="EMBL" id="TFK35479.1"/>
    </source>
</evidence>
<dbReference type="OrthoDB" id="2113341at2759"/>
<evidence type="ECO:0000256" key="12">
    <source>
        <dbReference type="PIRSR" id="PIRSR601621-1"/>
    </source>
</evidence>
<dbReference type="Proteomes" id="UP000308652">
    <property type="component" value="Unassembled WGS sequence"/>
</dbReference>
<dbReference type="PROSITE" id="PS00436">
    <property type="entry name" value="PEROXIDASE_2"/>
    <property type="match status" value="1"/>
</dbReference>
<evidence type="ECO:0000256" key="7">
    <source>
        <dbReference type="ARBA" id="ARBA00022837"/>
    </source>
</evidence>
<dbReference type="GO" id="GO:0020037">
    <property type="term" value="F:heme binding"/>
    <property type="evidence" value="ECO:0007669"/>
    <property type="project" value="UniProtKB-UniRule"/>
</dbReference>
<feature type="binding site" evidence="13">
    <location>
        <position position="75"/>
    </location>
    <ligand>
        <name>Ca(2+)</name>
        <dbReference type="ChEBI" id="CHEBI:29108"/>
        <label>1</label>
    </ligand>
</feature>
<evidence type="ECO:0000256" key="6">
    <source>
        <dbReference type="ARBA" id="ARBA00022729"/>
    </source>
</evidence>
<keyword evidence="11" id="KW-0376">Hydrogen peroxide</keyword>
<dbReference type="STRING" id="68775.A0A5C3LQN8"/>
<feature type="disulfide bond" evidence="15">
    <location>
        <begin position="61"/>
        <end position="142"/>
    </location>
</feature>
<feature type="binding site" evidence="13">
    <location>
        <position position="198"/>
    </location>
    <ligand>
        <name>Ca(2+)</name>
        <dbReference type="ChEBI" id="CHEBI:29108"/>
        <label>2</label>
    </ligand>
</feature>
<keyword evidence="2" id="KW-0964">Secreted</keyword>
<dbReference type="PRINTS" id="PR00458">
    <property type="entry name" value="PEROXIDASE"/>
</dbReference>
<dbReference type="InterPro" id="IPR024589">
    <property type="entry name" value="Ligninase_C"/>
</dbReference>
<dbReference type="EC" id="1.11.1.-" evidence="16"/>
<feature type="binding site" evidence="13">
    <location>
        <position position="222"/>
    </location>
    <ligand>
        <name>Ca(2+)</name>
        <dbReference type="ChEBI" id="CHEBI:29108"/>
        <label>2</label>
    </ligand>
</feature>
<dbReference type="PROSITE" id="PS50873">
    <property type="entry name" value="PEROXIDASE_4"/>
    <property type="match status" value="1"/>
</dbReference>
<feature type="binding site" evidence="13">
    <location>
        <position position="88"/>
    </location>
    <ligand>
        <name>Ca(2+)</name>
        <dbReference type="ChEBI" id="CHEBI:29108"/>
        <label>1</label>
    </ligand>
</feature>
<feature type="disulfide bond" evidence="15">
    <location>
        <begin position="41"/>
        <end position="306"/>
    </location>
</feature>
<evidence type="ECO:0000256" key="10">
    <source>
        <dbReference type="ARBA" id="ARBA00023180"/>
    </source>
</evidence>
<feature type="binding site" description="axial binding residue" evidence="13">
    <location>
        <position position="197"/>
    </location>
    <ligand>
        <name>heme b</name>
        <dbReference type="ChEBI" id="CHEBI:60344"/>
    </ligand>
    <ligandPart>
        <name>Fe</name>
        <dbReference type="ChEBI" id="CHEBI:18248"/>
    </ligandPart>
</feature>
<evidence type="ECO:0000256" key="14">
    <source>
        <dbReference type="PIRSR" id="PIRSR601621-3"/>
    </source>
</evidence>
<evidence type="ECO:0000256" key="1">
    <source>
        <dbReference type="ARBA" id="ARBA00006089"/>
    </source>
</evidence>
<dbReference type="GO" id="GO:0042744">
    <property type="term" value="P:hydrogen peroxide catabolic process"/>
    <property type="evidence" value="ECO:0007669"/>
    <property type="project" value="UniProtKB-KW"/>
</dbReference>
<evidence type="ECO:0000256" key="15">
    <source>
        <dbReference type="PIRSR" id="PIRSR601621-4"/>
    </source>
</evidence>
<dbReference type="GO" id="GO:0046872">
    <property type="term" value="F:metal ion binding"/>
    <property type="evidence" value="ECO:0007669"/>
    <property type="project" value="UniProtKB-UniRule"/>
</dbReference>
<evidence type="ECO:0000256" key="3">
    <source>
        <dbReference type="ARBA" id="ARBA00022559"/>
    </source>
</evidence>
<dbReference type="PANTHER" id="PTHR31356">
    <property type="entry name" value="THYLAKOID LUMENAL 29 KDA PROTEIN, CHLOROPLASTIC-RELATED"/>
    <property type="match status" value="1"/>
</dbReference>
<protein>
    <recommendedName>
        <fullName evidence="16">Peroxidase</fullName>
        <ecNumber evidence="16">1.11.1.-</ecNumber>
    </recommendedName>
</protein>
<evidence type="ECO:0000256" key="16">
    <source>
        <dbReference type="RuleBase" id="RU363051"/>
    </source>
</evidence>
<evidence type="ECO:0000259" key="17">
    <source>
        <dbReference type="PROSITE" id="PS50873"/>
    </source>
</evidence>
<reference evidence="18 19" key="1">
    <citation type="journal article" date="2019" name="Nat. Ecol. Evol.">
        <title>Megaphylogeny resolves global patterns of mushroom evolution.</title>
        <authorList>
            <person name="Varga T."/>
            <person name="Krizsan K."/>
            <person name="Foldi C."/>
            <person name="Dima B."/>
            <person name="Sanchez-Garcia M."/>
            <person name="Sanchez-Ramirez S."/>
            <person name="Szollosi G.J."/>
            <person name="Szarkandi J.G."/>
            <person name="Papp V."/>
            <person name="Albert L."/>
            <person name="Andreopoulos W."/>
            <person name="Angelini C."/>
            <person name="Antonin V."/>
            <person name="Barry K.W."/>
            <person name="Bougher N.L."/>
            <person name="Buchanan P."/>
            <person name="Buyck B."/>
            <person name="Bense V."/>
            <person name="Catcheside P."/>
            <person name="Chovatia M."/>
            <person name="Cooper J."/>
            <person name="Damon W."/>
            <person name="Desjardin D."/>
            <person name="Finy P."/>
            <person name="Geml J."/>
            <person name="Haridas S."/>
            <person name="Hughes K."/>
            <person name="Justo A."/>
            <person name="Karasinski D."/>
            <person name="Kautmanova I."/>
            <person name="Kiss B."/>
            <person name="Kocsube S."/>
            <person name="Kotiranta H."/>
            <person name="LaButti K.M."/>
            <person name="Lechner B.E."/>
            <person name="Liimatainen K."/>
            <person name="Lipzen A."/>
            <person name="Lukacs Z."/>
            <person name="Mihaltcheva S."/>
            <person name="Morgado L.N."/>
            <person name="Niskanen T."/>
            <person name="Noordeloos M.E."/>
            <person name="Ohm R.A."/>
            <person name="Ortiz-Santana B."/>
            <person name="Ovrebo C."/>
            <person name="Racz N."/>
            <person name="Riley R."/>
            <person name="Savchenko A."/>
            <person name="Shiryaev A."/>
            <person name="Soop K."/>
            <person name="Spirin V."/>
            <person name="Szebenyi C."/>
            <person name="Tomsovsky M."/>
            <person name="Tulloss R.E."/>
            <person name="Uehling J."/>
            <person name="Grigoriev I.V."/>
            <person name="Vagvolgyi C."/>
            <person name="Papp T."/>
            <person name="Martin F.M."/>
            <person name="Miettinen O."/>
            <person name="Hibbett D.S."/>
            <person name="Nagy L.G."/>
        </authorList>
    </citation>
    <scope>NUCLEOTIDE SEQUENCE [LARGE SCALE GENOMIC DNA]</scope>
    <source>
        <strain evidence="18 19">CBS 166.37</strain>
    </source>
</reference>
<keyword evidence="7 13" id="KW-0106">Calcium</keyword>
<gene>
    <name evidence="18" type="ORF">BDQ12DRAFT_737575</name>
</gene>
<dbReference type="EMBL" id="ML213621">
    <property type="protein sequence ID" value="TFK35479.1"/>
    <property type="molecule type" value="Genomic_DNA"/>
</dbReference>
<proteinExistence type="inferred from homology"/>
<comment type="similarity">
    <text evidence="1 16">Belongs to the peroxidase family. Ligninase subfamily.</text>
</comment>
<feature type="binding site" evidence="13">
    <location>
        <position position="90"/>
    </location>
    <ligand>
        <name>Ca(2+)</name>
        <dbReference type="ChEBI" id="CHEBI:29108"/>
        <label>1</label>
    </ligand>
</feature>
<keyword evidence="19" id="KW-1185">Reference proteome</keyword>
<sequence>MAFARLSAIITLALGAAQFANAAITKSVRCASGHVTANAACCALFPVVDLLQSSLFDGAECGEEAHSALRLSFHDAIGFSIHGGKGGGADGSILVFNATELTFHANGGIDDITAGQFPVFQQSGLTPGDFVHLAAAVGTANCPGAPRLQFMFGRPPPKAPAPDLTVPEPTDSVTAIIERFADAGFSPAEFIALLSSHTIAAADVVDVTIPGTPFDSTVGTFDTQVFLEVLLKGNSFPGNGSQPGEVLSPLRGEMRLQSDFELSQDPRTACLWQAMVNDQTRMQTQFKAAMAKLQVLGQDVRKMVDCSDVVPVPATFKGPIKFPATFSQKDVQQACPELRFPTLQTVAGPAPTIPPVPGS</sequence>
<evidence type="ECO:0000256" key="9">
    <source>
        <dbReference type="ARBA" id="ARBA00023004"/>
    </source>
</evidence>
<dbReference type="InterPro" id="IPR001621">
    <property type="entry name" value="Ligninase"/>
</dbReference>
<dbReference type="AlphaFoldDB" id="A0A5C3LQN8"/>
<feature type="binding site" evidence="13">
    <location>
        <position position="92"/>
    </location>
    <ligand>
        <name>Ca(2+)</name>
        <dbReference type="ChEBI" id="CHEBI:29108"/>
        <label>1</label>
    </ligand>
</feature>
<dbReference type="Pfam" id="PF00141">
    <property type="entry name" value="peroxidase"/>
    <property type="match status" value="1"/>
</dbReference>
<accession>A0A5C3LQN8</accession>
<keyword evidence="4 13" id="KW-0349">Heme</keyword>
<dbReference type="GO" id="GO:0000302">
    <property type="term" value="P:response to reactive oxygen species"/>
    <property type="evidence" value="ECO:0007669"/>
    <property type="project" value="TreeGrafter"/>
</dbReference>
<keyword evidence="15" id="KW-1015">Disulfide bond</keyword>
<keyword evidence="6 16" id="KW-0732">Signal</keyword>
<dbReference type="PANTHER" id="PTHR31356:SF66">
    <property type="entry name" value="CATALASE-PEROXIDASE"/>
    <property type="match status" value="1"/>
</dbReference>
<feature type="signal peptide" evidence="16">
    <location>
        <begin position="1"/>
        <end position="22"/>
    </location>
</feature>
<dbReference type="InterPro" id="IPR044831">
    <property type="entry name" value="Ccp1-like"/>
</dbReference>
<dbReference type="CDD" id="cd00692">
    <property type="entry name" value="ligninase"/>
    <property type="match status" value="1"/>
</dbReference>
<feature type="disulfide bond" evidence="15">
    <location>
        <begin position="30"/>
        <end position="42"/>
    </location>
</feature>
<comment type="cofactor">
    <cofactor evidence="13 16">
        <name>Ca(2+)</name>
        <dbReference type="ChEBI" id="CHEBI:29108"/>
    </cofactor>
    <text evidence="13 16">Binds 2 calcium ions per subunit.</text>
</comment>
<evidence type="ECO:0000256" key="2">
    <source>
        <dbReference type="ARBA" id="ARBA00022525"/>
    </source>
</evidence>